<dbReference type="InterPro" id="IPR024989">
    <property type="entry name" value="MFS_assoc_dom"/>
</dbReference>
<evidence type="ECO:0000256" key="8">
    <source>
        <dbReference type="SAM" id="Phobius"/>
    </source>
</evidence>
<proteinExistence type="predicted"/>
<dbReference type="PANTHER" id="PTHR23522">
    <property type="entry name" value="BLL5896 PROTEIN"/>
    <property type="match status" value="1"/>
</dbReference>
<keyword evidence="6 8" id="KW-1133">Transmembrane helix</keyword>
<evidence type="ECO:0000256" key="6">
    <source>
        <dbReference type="ARBA" id="ARBA00022989"/>
    </source>
</evidence>
<evidence type="ECO:0000259" key="9">
    <source>
        <dbReference type="Pfam" id="PF12832"/>
    </source>
</evidence>
<feature type="transmembrane region" description="Helical" evidence="8">
    <location>
        <begin position="329"/>
        <end position="354"/>
    </location>
</feature>
<keyword evidence="7 8" id="KW-0472">Membrane</keyword>
<dbReference type="EMBL" id="CP102381">
    <property type="protein sequence ID" value="WEJ61932.1"/>
    <property type="molecule type" value="Genomic_DNA"/>
</dbReference>
<name>A0ABY8C8R4_9GAMM</name>
<keyword evidence="11" id="KW-1185">Reference proteome</keyword>
<keyword evidence="3" id="KW-1003">Cell membrane</keyword>
<organism evidence="10 11">
    <name type="scientific">Thiomicrorhabdus lithotrophica</name>
    <dbReference type="NCBI Taxonomy" id="2949997"/>
    <lineage>
        <taxon>Bacteria</taxon>
        <taxon>Pseudomonadati</taxon>
        <taxon>Pseudomonadota</taxon>
        <taxon>Gammaproteobacteria</taxon>
        <taxon>Thiotrichales</taxon>
        <taxon>Piscirickettsiaceae</taxon>
        <taxon>Thiomicrorhabdus</taxon>
    </lineage>
</organism>
<feature type="transmembrane region" description="Helical" evidence="8">
    <location>
        <begin position="265"/>
        <end position="285"/>
    </location>
</feature>
<feature type="transmembrane region" description="Helical" evidence="8">
    <location>
        <begin position="291"/>
        <end position="317"/>
    </location>
</feature>
<feature type="transmembrane region" description="Helical" evidence="8">
    <location>
        <begin position="75"/>
        <end position="92"/>
    </location>
</feature>
<dbReference type="Gene3D" id="1.20.1250.20">
    <property type="entry name" value="MFS general substrate transporter like domains"/>
    <property type="match status" value="2"/>
</dbReference>
<accession>A0ABY8C8R4</accession>
<dbReference type="InterPro" id="IPR026032">
    <property type="entry name" value="HcaT-like"/>
</dbReference>
<feature type="transmembrane region" description="Helical" evidence="8">
    <location>
        <begin position="45"/>
        <end position="63"/>
    </location>
</feature>
<evidence type="ECO:0000256" key="4">
    <source>
        <dbReference type="ARBA" id="ARBA00022519"/>
    </source>
</evidence>
<feature type="transmembrane region" description="Helical" evidence="8">
    <location>
        <begin position="238"/>
        <end position="258"/>
    </location>
</feature>
<evidence type="ECO:0000256" key="3">
    <source>
        <dbReference type="ARBA" id="ARBA00022475"/>
    </source>
</evidence>
<protein>
    <submittedName>
        <fullName evidence="10">MFS transporter</fullName>
    </submittedName>
</protein>
<evidence type="ECO:0000313" key="11">
    <source>
        <dbReference type="Proteomes" id="UP001222275"/>
    </source>
</evidence>
<evidence type="ECO:0000256" key="2">
    <source>
        <dbReference type="ARBA" id="ARBA00022448"/>
    </source>
</evidence>
<dbReference type="RefSeq" id="WP_275594190.1">
    <property type="nucleotide sequence ID" value="NZ_CP102381.1"/>
</dbReference>
<dbReference type="SUPFAM" id="SSF103473">
    <property type="entry name" value="MFS general substrate transporter"/>
    <property type="match status" value="1"/>
</dbReference>
<gene>
    <name evidence="10" type="ORF">NR989_07890</name>
</gene>
<dbReference type="Pfam" id="PF12832">
    <property type="entry name" value="MFS_1_like"/>
    <property type="match status" value="1"/>
</dbReference>
<evidence type="ECO:0000256" key="5">
    <source>
        <dbReference type="ARBA" id="ARBA00022692"/>
    </source>
</evidence>
<dbReference type="NCBIfam" id="NF037955">
    <property type="entry name" value="mfs"/>
    <property type="match status" value="1"/>
</dbReference>
<keyword evidence="4" id="KW-0997">Cell inner membrane</keyword>
<evidence type="ECO:0000256" key="1">
    <source>
        <dbReference type="ARBA" id="ARBA00004429"/>
    </source>
</evidence>
<keyword evidence="2" id="KW-0813">Transport</keyword>
<comment type="subcellular location">
    <subcellularLocation>
        <location evidence="1">Cell inner membrane</location>
        <topology evidence="1">Multi-pass membrane protein</topology>
    </subcellularLocation>
</comment>
<dbReference type="InterPro" id="IPR036259">
    <property type="entry name" value="MFS_trans_sf"/>
</dbReference>
<feature type="transmembrane region" description="Helical" evidence="8">
    <location>
        <begin position="205"/>
        <end position="226"/>
    </location>
</feature>
<feature type="transmembrane region" description="Helical" evidence="8">
    <location>
        <begin position="136"/>
        <end position="155"/>
    </location>
</feature>
<feature type="transmembrane region" description="Helical" evidence="8">
    <location>
        <begin position="161"/>
        <end position="181"/>
    </location>
</feature>
<keyword evidence="5 8" id="KW-0812">Transmembrane</keyword>
<feature type="transmembrane region" description="Helical" evidence="8">
    <location>
        <begin position="98"/>
        <end position="115"/>
    </location>
</feature>
<evidence type="ECO:0000256" key="7">
    <source>
        <dbReference type="ARBA" id="ARBA00023136"/>
    </source>
</evidence>
<sequence>MKNCSYQTAYKQLSLHYFLYFAVLGTTVPYMGLYLQSLSFSAIEIGQLLGIMMFTKVIAPNIWGWLADKSGRSIFWVRLATVLAAVASIGLILFESYWSVFLTLMIFSFFWHSSLPQFESYTLTCLGKDKHRYGQIRLWGSIGFIAAVVAIGWQIEHFSVALVPIDLLFILLIVWGSSYLVKDGKRIQEEGDGYGFIQILKRPEVASILIVSFLVQLSHGAYYAFYTIQLSELGYDKTTISLLWALGVLAEIGVFFWMSQLFRRYAVRFLILLSIALTILRWLIIGSLADSFFWMLFAQLLHAASFGLFHAGAIYLIDTYFKGNNHGKGQAIFAASSHGLGGALGMLLAGYTWTAGGAELAYGLSTIMVALAFMIAWRWTK</sequence>
<feature type="domain" description="Major facilitator superfamily associated" evidence="9">
    <location>
        <begin position="10"/>
        <end position="362"/>
    </location>
</feature>
<dbReference type="Proteomes" id="UP001222275">
    <property type="component" value="Chromosome"/>
</dbReference>
<reference evidence="10 11" key="1">
    <citation type="submission" date="2022-06" db="EMBL/GenBank/DDBJ databases">
        <title>Thiomicrohabdus sp. nov, an obligately chemolithoautotrophic, sulfur-oxidizing bacterium isolated from beach of Guanyin Mountain. Amoy.</title>
        <authorList>
            <person name="Zhu H."/>
        </authorList>
    </citation>
    <scope>NUCLEOTIDE SEQUENCE [LARGE SCALE GENOMIC DNA]</scope>
    <source>
        <strain evidence="10 11">XGS-01</strain>
    </source>
</reference>
<dbReference type="PANTHER" id="PTHR23522:SF10">
    <property type="entry name" value="3-PHENYLPROPIONIC ACID TRANSPORTER-RELATED"/>
    <property type="match status" value="1"/>
</dbReference>
<evidence type="ECO:0000313" key="10">
    <source>
        <dbReference type="EMBL" id="WEJ61932.1"/>
    </source>
</evidence>
<dbReference type="PIRSF" id="PIRSF004925">
    <property type="entry name" value="HcaT"/>
    <property type="match status" value="1"/>
</dbReference>
<feature type="transmembrane region" description="Helical" evidence="8">
    <location>
        <begin position="360"/>
        <end position="379"/>
    </location>
</feature>
<feature type="transmembrane region" description="Helical" evidence="8">
    <location>
        <begin position="12"/>
        <end position="33"/>
    </location>
</feature>